<dbReference type="EMBL" id="RCZG01000012">
    <property type="protein sequence ID" value="TPG31426.1"/>
    <property type="molecule type" value="Genomic_DNA"/>
</dbReference>
<dbReference type="RefSeq" id="WP_140696324.1">
    <property type="nucleotide sequence ID" value="NZ_RCZG01000012.1"/>
</dbReference>
<protein>
    <submittedName>
        <fullName evidence="1">Uncharacterized protein</fullName>
    </submittedName>
</protein>
<comment type="caution">
    <text evidence="1">The sequence shown here is derived from an EMBL/GenBank/DDBJ whole genome shotgun (WGS) entry which is preliminary data.</text>
</comment>
<accession>A0A502E4E4</accession>
<proteinExistence type="predicted"/>
<evidence type="ECO:0000313" key="1">
    <source>
        <dbReference type="EMBL" id="TPG31426.1"/>
    </source>
</evidence>
<dbReference type="Proteomes" id="UP000320095">
    <property type="component" value="Unassembled WGS sequence"/>
</dbReference>
<sequence length="249" mass="27097">MTHFRTSATALEPDSQTLRAAQLITRPGALPTITIPMVGGRLPDVDGVWRYLQEAAEFFGIPMPPPTDVSTALSGCAGPDLVAASVTISDVDGVPRILVSSATVQPLRRDAVRIAGDESVPPAHDATDPWWRRMAARTTSKGELDQRERWLNRRGYADGLSCGQPLLGALVFETPDGVLGVENPEPTSVLEQLARCGAIAPIRRVPTLPNDTQHIWWVSPRYETHLVVELDGTRFAVDDEATPSFARWS</sequence>
<gene>
    <name evidence="1" type="ORF">EAH80_23285</name>
</gene>
<dbReference type="AlphaFoldDB" id="A0A502E4E4"/>
<evidence type="ECO:0000313" key="2">
    <source>
        <dbReference type="Proteomes" id="UP000320095"/>
    </source>
</evidence>
<keyword evidence="2" id="KW-1185">Reference proteome</keyword>
<name>A0A502E4E4_9MYCO</name>
<reference evidence="1 2" key="1">
    <citation type="journal article" date="2019" name="Environ. Microbiol.">
        <title>Species interactions and distinct microbial communities in high Arctic permafrost affected cryosols are associated with the CH4 and CO2 gas fluxes.</title>
        <authorList>
            <person name="Altshuler I."/>
            <person name="Hamel J."/>
            <person name="Turney S."/>
            <person name="Magnuson E."/>
            <person name="Levesque R."/>
            <person name="Greer C."/>
            <person name="Whyte L.G."/>
        </authorList>
    </citation>
    <scope>NUCLEOTIDE SEQUENCE [LARGE SCALE GENOMIC DNA]</scope>
    <source>
        <strain evidence="1 2">S5.20</strain>
    </source>
</reference>
<organism evidence="1 2">
    <name type="scientific">Mycolicibacterium hodleri</name>
    <dbReference type="NCBI Taxonomy" id="49897"/>
    <lineage>
        <taxon>Bacteria</taxon>
        <taxon>Bacillati</taxon>
        <taxon>Actinomycetota</taxon>
        <taxon>Actinomycetes</taxon>
        <taxon>Mycobacteriales</taxon>
        <taxon>Mycobacteriaceae</taxon>
        <taxon>Mycolicibacterium</taxon>
    </lineage>
</organism>
<dbReference type="OrthoDB" id="4717310at2"/>